<dbReference type="SUPFAM" id="SSF53448">
    <property type="entry name" value="Nucleotide-diphospho-sugar transferases"/>
    <property type="match status" value="1"/>
</dbReference>
<keyword evidence="3" id="KW-1185">Reference proteome</keyword>
<gene>
    <name evidence="2" type="ORF">H6F41_02890</name>
</gene>
<dbReference type="RefSeq" id="WP_190401978.1">
    <property type="nucleotide sequence ID" value="NZ_JACJQB010000003.1"/>
</dbReference>
<dbReference type="CDD" id="cd00761">
    <property type="entry name" value="Glyco_tranf_GTA_type"/>
    <property type="match status" value="1"/>
</dbReference>
<organism evidence="2 3">
    <name type="scientific">Pseudanabaena mucicola FACHB-723</name>
    <dbReference type="NCBI Taxonomy" id="2692860"/>
    <lineage>
        <taxon>Bacteria</taxon>
        <taxon>Bacillati</taxon>
        <taxon>Cyanobacteriota</taxon>
        <taxon>Cyanophyceae</taxon>
        <taxon>Pseudanabaenales</taxon>
        <taxon>Pseudanabaenaceae</taxon>
        <taxon>Pseudanabaena</taxon>
    </lineage>
</organism>
<evidence type="ECO:0000259" key="1">
    <source>
        <dbReference type="Pfam" id="PF00535"/>
    </source>
</evidence>
<dbReference type="PANTHER" id="PTHR22916">
    <property type="entry name" value="GLYCOSYLTRANSFERASE"/>
    <property type="match status" value="1"/>
</dbReference>
<name>A0ABR7ZUA1_9CYAN</name>
<accession>A0ABR7ZUA1</accession>
<reference evidence="2 3" key="1">
    <citation type="journal article" date="2020" name="ISME J.">
        <title>Comparative genomics reveals insights into cyanobacterial evolution and habitat adaptation.</title>
        <authorList>
            <person name="Chen M.Y."/>
            <person name="Teng W.K."/>
            <person name="Zhao L."/>
            <person name="Hu C.X."/>
            <person name="Zhou Y.K."/>
            <person name="Han B.P."/>
            <person name="Song L.R."/>
            <person name="Shu W.S."/>
        </authorList>
    </citation>
    <scope>NUCLEOTIDE SEQUENCE [LARGE SCALE GENOMIC DNA]</scope>
    <source>
        <strain evidence="2 3">FACHB-723</strain>
    </source>
</reference>
<evidence type="ECO:0000313" key="2">
    <source>
        <dbReference type="EMBL" id="MBD2187089.1"/>
    </source>
</evidence>
<feature type="domain" description="Glycosyltransferase 2-like" evidence="1">
    <location>
        <begin position="11"/>
        <end position="134"/>
    </location>
</feature>
<dbReference type="Gene3D" id="3.90.550.10">
    <property type="entry name" value="Spore Coat Polysaccharide Biosynthesis Protein SpsA, Chain A"/>
    <property type="match status" value="1"/>
</dbReference>
<protein>
    <submittedName>
        <fullName evidence="2">Glycosyltransferase family 2 protein</fullName>
    </submittedName>
</protein>
<dbReference type="EMBL" id="JACJQB010000003">
    <property type="protein sequence ID" value="MBD2187089.1"/>
    <property type="molecule type" value="Genomic_DNA"/>
</dbReference>
<dbReference type="Pfam" id="PF00535">
    <property type="entry name" value="Glycos_transf_2"/>
    <property type="match status" value="1"/>
</dbReference>
<evidence type="ECO:0000313" key="3">
    <source>
        <dbReference type="Proteomes" id="UP000642094"/>
    </source>
</evidence>
<sequence length="328" mass="37099">MITNRIQGLVSTIIPVHNRPEELVRAVESVLAQTYQQIEIIIVDDGSTDSTFAVAQQLASGYPNIIYAYSQTNSGPGVAREKGRIHANGEFIQYLDSDDILLPNKFQLQVAELQANPDCDVSYGMVRYRYADGSVTTEPQKHTGVCVPTVFPLMLQYRWWDTPVPLYRAEICDRAGAWTGLRIEEDWEYDCRIAALDVKLSYCPEYVCEISMHDGVRLSRGAALDPSRLRDRAEAHELILSHAIKAGITKEQSEMQHFSKELFLLSRQCGAAGLTTESKKLFNLSRQASMLIAKDNIKYKCYKMIASLIGWEYTGKLACWSDRWRNAE</sequence>
<dbReference type="Proteomes" id="UP000642094">
    <property type="component" value="Unassembled WGS sequence"/>
</dbReference>
<dbReference type="InterPro" id="IPR029044">
    <property type="entry name" value="Nucleotide-diphossugar_trans"/>
</dbReference>
<comment type="caution">
    <text evidence="2">The sequence shown here is derived from an EMBL/GenBank/DDBJ whole genome shotgun (WGS) entry which is preliminary data.</text>
</comment>
<proteinExistence type="predicted"/>
<dbReference type="PANTHER" id="PTHR22916:SF3">
    <property type="entry name" value="UDP-GLCNAC:BETAGAL BETA-1,3-N-ACETYLGLUCOSAMINYLTRANSFERASE-LIKE PROTEIN 1"/>
    <property type="match status" value="1"/>
</dbReference>
<dbReference type="InterPro" id="IPR001173">
    <property type="entry name" value="Glyco_trans_2-like"/>
</dbReference>